<comment type="caution">
    <text evidence="1">The sequence shown here is derived from an EMBL/GenBank/DDBJ whole genome shotgun (WGS) entry which is preliminary data.</text>
</comment>
<dbReference type="EMBL" id="JAPTSV010000016">
    <property type="protein sequence ID" value="KAJ1519366.1"/>
    <property type="molecule type" value="Genomic_DNA"/>
</dbReference>
<proteinExistence type="predicted"/>
<evidence type="ECO:0000313" key="1">
    <source>
        <dbReference type="EMBL" id="KAJ1519366.1"/>
    </source>
</evidence>
<sequence length="66" mass="7290">MNYVKCLQHASGDLYKLVTDILIEVESCAAKSDLVETIRCALSDAGLKKMNSLVLRLMEVTKCALE</sequence>
<evidence type="ECO:0000313" key="2">
    <source>
        <dbReference type="Proteomes" id="UP001075354"/>
    </source>
</evidence>
<protein>
    <submittedName>
        <fullName evidence="1">Uncharacterized protein</fullName>
    </submittedName>
</protein>
<organism evidence="1 2">
    <name type="scientific">Megalurothrips usitatus</name>
    <name type="common">bean blossom thrips</name>
    <dbReference type="NCBI Taxonomy" id="439358"/>
    <lineage>
        <taxon>Eukaryota</taxon>
        <taxon>Metazoa</taxon>
        <taxon>Ecdysozoa</taxon>
        <taxon>Arthropoda</taxon>
        <taxon>Hexapoda</taxon>
        <taxon>Insecta</taxon>
        <taxon>Pterygota</taxon>
        <taxon>Neoptera</taxon>
        <taxon>Paraneoptera</taxon>
        <taxon>Thysanoptera</taxon>
        <taxon>Terebrantia</taxon>
        <taxon>Thripoidea</taxon>
        <taxon>Thripidae</taxon>
        <taxon>Megalurothrips</taxon>
    </lineage>
</organism>
<keyword evidence="2" id="KW-1185">Reference proteome</keyword>
<dbReference type="AlphaFoldDB" id="A0AAV7X6U3"/>
<dbReference type="Proteomes" id="UP001075354">
    <property type="component" value="Chromosome 16"/>
</dbReference>
<accession>A0AAV7X6U3</accession>
<gene>
    <name evidence="1" type="ORF">ONE63_004662</name>
</gene>
<reference evidence="1" key="1">
    <citation type="submission" date="2022-12" db="EMBL/GenBank/DDBJ databases">
        <title>Chromosome-level genome assembly of the bean flower thrips Megalurothrips usitatus.</title>
        <authorList>
            <person name="Ma L."/>
            <person name="Liu Q."/>
            <person name="Li H."/>
            <person name="Cai W."/>
        </authorList>
    </citation>
    <scope>NUCLEOTIDE SEQUENCE</scope>
    <source>
        <strain evidence="1">Cailab_2022a</strain>
    </source>
</reference>
<name>A0AAV7X6U3_9NEOP</name>